<evidence type="ECO:0000256" key="2">
    <source>
        <dbReference type="ARBA" id="ARBA00022982"/>
    </source>
</evidence>
<dbReference type="InterPro" id="IPR012347">
    <property type="entry name" value="Ferritin-like"/>
</dbReference>
<dbReference type="AlphaFoldDB" id="A0A3G1A608"/>
<dbReference type="KEGG" id="tcb:TCARB_1256"/>
<evidence type="ECO:0000259" key="3">
    <source>
        <dbReference type="PROSITE" id="PS50903"/>
    </source>
</evidence>
<dbReference type="InterPro" id="IPR003251">
    <property type="entry name" value="Rr_diiron-bd_dom"/>
</dbReference>
<keyword evidence="1" id="KW-0813">Transport</keyword>
<evidence type="ECO:0000313" key="6">
    <source>
        <dbReference type="Proteomes" id="UP000266720"/>
    </source>
</evidence>
<protein>
    <submittedName>
        <fullName evidence="5">Rubrerythrin</fullName>
    </submittedName>
</protein>
<dbReference type="InterPro" id="IPR009078">
    <property type="entry name" value="Ferritin-like_SF"/>
</dbReference>
<dbReference type="GO" id="GO:0016491">
    <property type="term" value="F:oxidoreductase activity"/>
    <property type="evidence" value="ECO:0007669"/>
    <property type="project" value="InterPro"/>
</dbReference>
<gene>
    <name evidence="5" type="ORF">TCARB_1256</name>
</gene>
<proteinExistence type="predicted"/>
<dbReference type="SUPFAM" id="SSF57802">
    <property type="entry name" value="Rubredoxin-like"/>
    <property type="match status" value="1"/>
</dbReference>
<dbReference type="InterPro" id="IPR024934">
    <property type="entry name" value="Rubredoxin-like_dom"/>
</dbReference>
<dbReference type="InterPro" id="IPR048574">
    <property type="entry name" value="RUBY_RBDX"/>
</dbReference>
<dbReference type="PANTHER" id="PTHR33746">
    <property type="entry name" value="RUBRERYTHRIN"/>
    <property type="match status" value="1"/>
</dbReference>
<organism evidence="5 6">
    <name type="scientific">Thermofilum adornatum 1505</name>
    <dbReference type="NCBI Taxonomy" id="697581"/>
    <lineage>
        <taxon>Archaea</taxon>
        <taxon>Thermoproteota</taxon>
        <taxon>Thermoprotei</taxon>
        <taxon>Thermofilales</taxon>
        <taxon>Thermofilaceae</taxon>
        <taxon>Thermofilum</taxon>
    </lineage>
</organism>
<evidence type="ECO:0000256" key="1">
    <source>
        <dbReference type="ARBA" id="ARBA00022448"/>
    </source>
</evidence>
<dbReference type="Gene3D" id="2.20.28.10">
    <property type="match status" value="1"/>
</dbReference>
<dbReference type="PROSITE" id="PS50905">
    <property type="entry name" value="FERRITIN_LIKE"/>
    <property type="match status" value="1"/>
</dbReference>
<dbReference type="CDD" id="cd00729">
    <property type="entry name" value="rubredoxin_SM"/>
    <property type="match status" value="1"/>
</dbReference>
<evidence type="ECO:0000259" key="4">
    <source>
        <dbReference type="PROSITE" id="PS50905"/>
    </source>
</evidence>
<dbReference type="GeneID" id="25406667"/>
<dbReference type="EMBL" id="CP007493">
    <property type="protein sequence ID" value="AJB42302.1"/>
    <property type="molecule type" value="Genomic_DNA"/>
</dbReference>
<dbReference type="SUPFAM" id="SSF47240">
    <property type="entry name" value="Ferritin-like"/>
    <property type="match status" value="1"/>
</dbReference>
<dbReference type="InterPro" id="IPR052753">
    <property type="entry name" value="Rbr2/Nigerythrin"/>
</dbReference>
<dbReference type="PROSITE" id="PS50903">
    <property type="entry name" value="RUBREDOXIN_LIKE"/>
    <property type="match status" value="1"/>
</dbReference>
<accession>A0A3G1A608</accession>
<dbReference type="Pfam" id="PF21349">
    <property type="entry name" value="RUBY_RBDX"/>
    <property type="match status" value="1"/>
</dbReference>
<dbReference type="STRING" id="697581.TCARB_1256"/>
<name>A0A3G1A608_9CREN</name>
<feature type="domain" description="Rubredoxin-like" evidence="3">
    <location>
        <begin position="149"/>
        <end position="183"/>
    </location>
</feature>
<feature type="domain" description="Ferritin-like diiron" evidence="4">
    <location>
        <begin position="1"/>
        <end position="143"/>
    </location>
</feature>
<evidence type="ECO:0000313" key="5">
    <source>
        <dbReference type="EMBL" id="AJB42302.1"/>
    </source>
</evidence>
<reference evidence="6" key="1">
    <citation type="book" date="2010" name="EXTREMOPHILES" publisher="0:0-0">
        <title>Complete genome sequences of ten hyperthermophilic archaea reveal their metabolic capabilities and possible ecological roles.</title>
        <editorList>
            <person name="?"/>
        </editorList>
        <authorList>
            <person name="Ravin N.V."/>
            <person name="Mardanov A.V."/>
            <person name="Bonch-Osmolovskaya E.A."/>
            <person name="Skryabin K.G."/>
        </authorList>
    </citation>
    <scope>NUCLEOTIDE SEQUENCE [LARGE SCALE GENOMIC DNA]</scope>
    <source>
        <strain evidence="6">1505</strain>
    </source>
</reference>
<dbReference type="GO" id="GO:0005506">
    <property type="term" value="F:iron ion binding"/>
    <property type="evidence" value="ECO:0007669"/>
    <property type="project" value="InterPro"/>
</dbReference>
<sequence length="183" mass="20613">MKSMTKDALLSAFGGESMAHMRYLVFAVQAEREGFPNIARLFRAIAHAEYVHASNHYNILRDFDEDAKVVSGAPIGPGTTVKNLKLAIRGEEFEVEEMYPIYIKIAEEQGEKQAVRSFRWALEAEKIHAELYKEALKSAEEGKDFQIKGKVWICPVCGHTYIGEEPPEKCPVCGAPREKYVGF</sequence>
<dbReference type="RefSeq" id="WP_052887015.1">
    <property type="nucleotide sequence ID" value="NZ_CP007493.1"/>
</dbReference>
<dbReference type="Pfam" id="PF02915">
    <property type="entry name" value="Rubrerythrin"/>
    <property type="match status" value="1"/>
</dbReference>
<dbReference type="CDD" id="cd01041">
    <property type="entry name" value="Rubrerythrin"/>
    <property type="match status" value="1"/>
</dbReference>
<dbReference type="Gene3D" id="1.20.1260.10">
    <property type="match status" value="1"/>
</dbReference>
<dbReference type="PANTHER" id="PTHR33746:SF4">
    <property type="entry name" value="RUBRERYTHRIN"/>
    <property type="match status" value="1"/>
</dbReference>
<dbReference type="InterPro" id="IPR009040">
    <property type="entry name" value="Ferritin-like_diiron"/>
</dbReference>
<dbReference type="Proteomes" id="UP000266720">
    <property type="component" value="Chromosome"/>
</dbReference>
<keyword evidence="2" id="KW-0249">Electron transport</keyword>